<protein>
    <recommendedName>
        <fullName evidence="1">DZIP3-like HEPN domain-containing protein</fullName>
    </recommendedName>
</protein>
<dbReference type="AlphaFoldDB" id="A0AAE0W1W8"/>
<accession>A0AAE0W1W8</accession>
<dbReference type="InterPro" id="IPR041249">
    <property type="entry name" value="HEPN_DZIP3"/>
</dbReference>
<dbReference type="Pfam" id="PF18738">
    <property type="entry name" value="HEPN_DZIP3"/>
    <property type="match status" value="1"/>
</dbReference>
<organism evidence="2 3">
    <name type="scientific">Potamilus streckersoni</name>
    <dbReference type="NCBI Taxonomy" id="2493646"/>
    <lineage>
        <taxon>Eukaryota</taxon>
        <taxon>Metazoa</taxon>
        <taxon>Spiralia</taxon>
        <taxon>Lophotrochozoa</taxon>
        <taxon>Mollusca</taxon>
        <taxon>Bivalvia</taxon>
        <taxon>Autobranchia</taxon>
        <taxon>Heteroconchia</taxon>
        <taxon>Palaeoheterodonta</taxon>
        <taxon>Unionida</taxon>
        <taxon>Unionoidea</taxon>
        <taxon>Unionidae</taxon>
        <taxon>Ambleminae</taxon>
        <taxon>Lampsilini</taxon>
        <taxon>Potamilus</taxon>
    </lineage>
</organism>
<evidence type="ECO:0000313" key="2">
    <source>
        <dbReference type="EMBL" id="KAK3598109.1"/>
    </source>
</evidence>
<evidence type="ECO:0000313" key="3">
    <source>
        <dbReference type="Proteomes" id="UP001195483"/>
    </source>
</evidence>
<keyword evidence="3" id="KW-1185">Reference proteome</keyword>
<gene>
    <name evidence="2" type="ORF">CHS0354_000056</name>
</gene>
<reference evidence="2" key="2">
    <citation type="journal article" date="2021" name="Genome Biol. Evol.">
        <title>Developing a high-quality reference genome for a parasitic bivalve with doubly uniparental inheritance (Bivalvia: Unionida).</title>
        <authorList>
            <person name="Smith C.H."/>
        </authorList>
    </citation>
    <scope>NUCLEOTIDE SEQUENCE</scope>
    <source>
        <strain evidence="2">CHS0354</strain>
        <tissue evidence="2">Mantle</tissue>
    </source>
</reference>
<dbReference type="EMBL" id="JAEAOA010000033">
    <property type="protein sequence ID" value="KAK3598109.1"/>
    <property type="molecule type" value="Genomic_DNA"/>
</dbReference>
<sequence length="594" mass="68706">MEPERANWCRFAQLIIKIGGKVLRRFFLLESLTSVFTKYYCHWKSEVYNPRWIAQSYKLWDHLNSTPRHSTQSAVDDQDKLLTSWKNRGLKCSTLMEEINRLQEWLNDIEKMSLCKASEGVNDTLETWSSQIKKRIEQLNSMNTVLRQWDADFLDTLFGAQVRLQGEIENHDLLISSRIQELKQLISNPSSHDLQQVINKCKRDVDTLKMNCTGIFQTFEDACCTLLAKWEKDETGCIEDTIDCETLVKFLRGVRKEISKTENAASLSDCLYNRRYNLLSILSTIKEEGIMSCNLASGISKLAKKLCEQIESSPSFRETLFKESIEKLHSSPERSKLSKQQRSKLKDISSSTGLEAVDNSLLVAMLQKSDFVHSRLYSEDEDLPDWETSISADILRLRSHRDNIIAHATQAKISNDMFVTLWDQAAALCCRIAARCGSDFETTIKKEIDYMKFVPLEAGREFRLWQEIVEWCKQDILVQLSTTSPESSMLLEMLNNIEMVRADVTIIKQDPSIWQCCNCKTEFTRGQDFDQHKCVQESQWYQCAKCKKKAAVENDLFLHTCTQAPTFYVCRNCEQEFNANSFPLHRCTRVSRTN</sequence>
<reference evidence="2" key="1">
    <citation type="journal article" date="2021" name="Genome Biol. Evol.">
        <title>A High-Quality Reference Genome for a Parasitic Bivalve with Doubly Uniparental Inheritance (Bivalvia: Unionida).</title>
        <authorList>
            <person name="Smith C.H."/>
        </authorList>
    </citation>
    <scope>NUCLEOTIDE SEQUENCE</scope>
    <source>
        <strain evidence="2">CHS0354</strain>
    </source>
</reference>
<evidence type="ECO:0000259" key="1">
    <source>
        <dbReference type="Pfam" id="PF18738"/>
    </source>
</evidence>
<comment type="caution">
    <text evidence="2">The sequence shown here is derived from an EMBL/GenBank/DDBJ whole genome shotgun (WGS) entry which is preliminary data.</text>
</comment>
<name>A0AAE0W1W8_9BIVA</name>
<dbReference type="Proteomes" id="UP001195483">
    <property type="component" value="Unassembled WGS sequence"/>
</dbReference>
<proteinExistence type="predicted"/>
<feature type="domain" description="DZIP3-like HEPN" evidence="1">
    <location>
        <begin position="324"/>
        <end position="443"/>
    </location>
</feature>
<reference evidence="2" key="3">
    <citation type="submission" date="2023-05" db="EMBL/GenBank/DDBJ databases">
        <authorList>
            <person name="Smith C.H."/>
        </authorList>
    </citation>
    <scope>NUCLEOTIDE SEQUENCE</scope>
    <source>
        <strain evidence="2">CHS0354</strain>
        <tissue evidence="2">Mantle</tissue>
    </source>
</reference>